<organism evidence="3 4">
    <name type="scientific">Gracilimonas mengyeensis</name>
    <dbReference type="NCBI Taxonomy" id="1302730"/>
    <lineage>
        <taxon>Bacteria</taxon>
        <taxon>Pseudomonadati</taxon>
        <taxon>Balneolota</taxon>
        <taxon>Balneolia</taxon>
        <taxon>Balneolales</taxon>
        <taxon>Balneolaceae</taxon>
        <taxon>Gracilimonas</taxon>
    </lineage>
</organism>
<gene>
    <name evidence="3" type="ORF">SAMN06265219_10865</name>
</gene>
<dbReference type="Proteomes" id="UP000317557">
    <property type="component" value="Unassembled WGS sequence"/>
</dbReference>
<evidence type="ECO:0000259" key="2">
    <source>
        <dbReference type="Pfam" id="PF00089"/>
    </source>
</evidence>
<protein>
    <submittedName>
        <fullName evidence="3">Trypsin</fullName>
    </submittedName>
</protein>
<evidence type="ECO:0000313" key="4">
    <source>
        <dbReference type="Proteomes" id="UP000317557"/>
    </source>
</evidence>
<dbReference type="GO" id="GO:0004252">
    <property type="term" value="F:serine-type endopeptidase activity"/>
    <property type="evidence" value="ECO:0007669"/>
    <property type="project" value="InterPro"/>
</dbReference>
<dbReference type="Pfam" id="PF00089">
    <property type="entry name" value="Trypsin"/>
    <property type="match status" value="1"/>
</dbReference>
<dbReference type="InterPro" id="IPR009003">
    <property type="entry name" value="Peptidase_S1_PA"/>
</dbReference>
<dbReference type="SUPFAM" id="SSF50494">
    <property type="entry name" value="Trypsin-like serine proteases"/>
    <property type="match status" value="1"/>
</dbReference>
<reference evidence="3 4" key="1">
    <citation type="submission" date="2017-05" db="EMBL/GenBank/DDBJ databases">
        <authorList>
            <person name="Varghese N."/>
            <person name="Submissions S."/>
        </authorList>
    </citation>
    <scope>NUCLEOTIDE SEQUENCE [LARGE SCALE GENOMIC DNA]</scope>
    <source>
        <strain evidence="3 4">DSM 21985</strain>
    </source>
</reference>
<keyword evidence="1" id="KW-1133">Transmembrane helix</keyword>
<dbReference type="Gene3D" id="2.40.10.10">
    <property type="entry name" value="Trypsin-like serine proteases"/>
    <property type="match status" value="1"/>
</dbReference>
<accession>A0A521DDI4</accession>
<evidence type="ECO:0000313" key="3">
    <source>
        <dbReference type="EMBL" id="SMO69658.1"/>
    </source>
</evidence>
<keyword evidence="4" id="KW-1185">Reference proteome</keyword>
<keyword evidence="1" id="KW-0812">Transmembrane</keyword>
<sequence>MVLTGRSPGLKKEKRETSAGLVQKILMLFGGWARWFMNHGLRGFRDRRGFCFYTVFPVTNIIYPRRWSSHLEPIINKMQIIKNRLLSSPLHFAGIFLCLYAIAEIFIIIRADVNDSEYLVPDDAFPQLVDLPESGHGTLITSRWVVVAAHSVESEFVEEVIINNKPRKVSRVIIHSEFKASYDQLVENMDGVISLEKTPEKARTVINAKEAMYDIALIQLANPIEEIRPVKLLQTADEAGQVGILFGKGATGNGELGQYEASPNRQQLRRAQNKIEEARDKWLVYTFDCGDKALATEGVIGQ</sequence>
<dbReference type="GO" id="GO:0006508">
    <property type="term" value="P:proteolysis"/>
    <property type="evidence" value="ECO:0007669"/>
    <property type="project" value="InterPro"/>
</dbReference>
<dbReference type="InterPro" id="IPR043504">
    <property type="entry name" value="Peptidase_S1_PA_chymotrypsin"/>
</dbReference>
<evidence type="ECO:0000256" key="1">
    <source>
        <dbReference type="SAM" id="Phobius"/>
    </source>
</evidence>
<dbReference type="EMBL" id="FXTP01000008">
    <property type="protein sequence ID" value="SMO69658.1"/>
    <property type="molecule type" value="Genomic_DNA"/>
</dbReference>
<name>A0A521DDI4_9BACT</name>
<keyword evidence="1" id="KW-0472">Membrane</keyword>
<proteinExistence type="predicted"/>
<feature type="transmembrane region" description="Helical" evidence="1">
    <location>
        <begin position="90"/>
        <end position="109"/>
    </location>
</feature>
<feature type="domain" description="Peptidase S1" evidence="2">
    <location>
        <begin position="137"/>
        <end position="255"/>
    </location>
</feature>
<dbReference type="InterPro" id="IPR001254">
    <property type="entry name" value="Trypsin_dom"/>
</dbReference>
<dbReference type="AlphaFoldDB" id="A0A521DDI4"/>